<feature type="transmembrane region" description="Helical" evidence="10">
    <location>
        <begin position="348"/>
        <end position="366"/>
    </location>
</feature>
<keyword evidence="4" id="KW-1003">Cell membrane</keyword>
<evidence type="ECO:0000313" key="13">
    <source>
        <dbReference type="Proteomes" id="UP000281691"/>
    </source>
</evidence>
<evidence type="ECO:0000313" key="12">
    <source>
        <dbReference type="EMBL" id="RPE83458.1"/>
    </source>
</evidence>
<dbReference type="AlphaFoldDB" id="A0A3N4VKR6"/>
<keyword evidence="5 10" id="KW-0812">Transmembrane</keyword>
<proteinExistence type="inferred from homology"/>
<dbReference type="InterPro" id="IPR018461">
    <property type="entry name" value="Na/H_Antiport_NhaC-like_C"/>
</dbReference>
<organism evidence="12 13">
    <name type="scientific">Vespertiliibacter pulmonis</name>
    <dbReference type="NCBI Taxonomy" id="1443036"/>
    <lineage>
        <taxon>Bacteria</taxon>
        <taxon>Pseudomonadati</taxon>
        <taxon>Pseudomonadota</taxon>
        <taxon>Gammaproteobacteria</taxon>
        <taxon>Pasteurellales</taxon>
        <taxon>Pasteurellaceae</taxon>
        <taxon>Vespertiliibacter</taxon>
    </lineage>
</organism>
<feature type="transmembrane region" description="Helical" evidence="10">
    <location>
        <begin position="467"/>
        <end position="489"/>
    </location>
</feature>
<feature type="transmembrane region" description="Helical" evidence="10">
    <location>
        <begin position="294"/>
        <end position="312"/>
    </location>
</feature>
<keyword evidence="2" id="KW-0813">Transport</keyword>
<evidence type="ECO:0000256" key="2">
    <source>
        <dbReference type="ARBA" id="ARBA00022448"/>
    </source>
</evidence>
<feature type="compositionally biased region" description="Basic and acidic residues" evidence="9">
    <location>
        <begin position="1"/>
        <end position="14"/>
    </location>
</feature>
<feature type="transmembrane region" description="Helical" evidence="10">
    <location>
        <begin position="145"/>
        <end position="165"/>
    </location>
</feature>
<feature type="transmembrane region" description="Helical" evidence="10">
    <location>
        <begin position="112"/>
        <end position="138"/>
    </location>
</feature>
<dbReference type="Pfam" id="PF03553">
    <property type="entry name" value="Na_H_antiporter"/>
    <property type="match status" value="1"/>
</dbReference>
<feature type="transmembrane region" description="Helical" evidence="10">
    <location>
        <begin position="229"/>
        <end position="251"/>
    </location>
</feature>
<feature type="transmembrane region" description="Helical" evidence="10">
    <location>
        <begin position="171"/>
        <end position="199"/>
    </location>
</feature>
<dbReference type="InterPro" id="IPR004770">
    <property type="entry name" value="Na/H_antiport_NhaC"/>
</dbReference>
<evidence type="ECO:0000256" key="8">
    <source>
        <dbReference type="ARBA" id="ARBA00038435"/>
    </source>
</evidence>
<feature type="compositionally biased region" description="Polar residues" evidence="9">
    <location>
        <begin position="15"/>
        <end position="24"/>
    </location>
</feature>
<protein>
    <submittedName>
        <fullName evidence="12">Transporter (NhaC family)</fullName>
    </submittedName>
</protein>
<feature type="region of interest" description="Disordered" evidence="9">
    <location>
        <begin position="1"/>
        <end position="24"/>
    </location>
</feature>
<evidence type="ECO:0000259" key="11">
    <source>
        <dbReference type="Pfam" id="PF03553"/>
    </source>
</evidence>
<evidence type="ECO:0000256" key="6">
    <source>
        <dbReference type="ARBA" id="ARBA00022989"/>
    </source>
</evidence>
<comment type="subcellular location">
    <subcellularLocation>
        <location evidence="1">Cell membrane</location>
        <topology evidence="1">Multi-pass membrane protein</topology>
    </subcellularLocation>
</comment>
<dbReference type="GO" id="GO:0015297">
    <property type="term" value="F:antiporter activity"/>
    <property type="evidence" value="ECO:0007669"/>
    <property type="project" value="UniProtKB-KW"/>
</dbReference>
<evidence type="ECO:0000256" key="9">
    <source>
        <dbReference type="SAM" id="MobiDB-lite"/>
    </source>
</evidence>
<feature type="domain" description="Na+/H+ antiporter NhaC-like C-terminal" evidence="11">
    <location>
        <begin position="196"/>
        <end position="488"/>
    </location>
</feature>
<evidence type="ECO:0000256" key="10">
    <source>
        <dbReference type="SAM" id="Phobius"/>
    </source>
</evidence>
<dbReference type="Proteomes" id="UP000281691">
    <property type="component" value="Unassembled WGS sequence"/>
</dbReference>
<feature type="transmembrane region" description="Helical" evidence="10">
    <location>
        <begin position="72"/>
        <end position="92"/>
    </location>
</feature>
<evidence type="ECO:0000256" key="1">
    <source>
        <dbReference type="ARBA" id="ARBA00004651"/>
    </source>
</evidence>
<evidence type="ECO:0000256" key="5">
    <source>
        <dbReference type="ARBA" id="ARBA00022692"/>
    </source>
</evidence>
<dbReference type="EMBL" id="RKQP01000003">
    <property type="protein sequence ID" value="RPE83458.1"/>
    <property type="molecule type" value="Genomic_DNA"/>
</dbReference>
<evidence type="ECO:0000256" key="4">
    <source>
        <dbReference type="ARBA" id="ARBA00022475"/>
    </source>
</evidence>
<dbReference type="PANTHER" id="PTHR33451">
    <property type="entry name" value="MALATE-2H(+)/NA(+)-LACTATE ANTIPORTER"/>
    <property type="match status" value="1"/>
</dbReference>
<keyword evidence="3" id="KW-0050">Antiport</keyword>
<dbReference type="RefSeq" id="WP_124211316.1">
    <property type="nucleotide sequence ID" value="NZ_CP016615.1"/>
</dbReference>
<comment type="caution">
    <text evidence="12">The sequence shown here is derived from an EMBL/GenBank/DDBJ whole genome shotgun (WGS) entry which is preliminary data.</text>
</comment>
<reference evidence="12 13" key="1">
    <citation type="submission" date="2018-11" db="EMBL/GenBank/DDBJ databases">
        <title>Genomic Encyclopedia of Type Strains, Phase IV (KMG-IV): sequencing the most valuable type-strain genomes for metagenomic binning, comparative biology and taxonomic classification.</title>
        <authorList>
            <person name="Goeker M."/>
        </authorList>
    </citation>
    <scope>NUCLEOTIDE SEQUENCE [LARGE SCALE GENOMIC DNA]</scope>
    <source>
        <strain evidence="12 13">DSM 27238</strain>
    </source>
</reference>
<dbReference type="NCBIfam" id="TIGR00931">
    <property type="entry name" value="antiport_nhaC"/>
    <property type="match status" value="1"/>
</dbReference>
<keyword evidence="13" id="KW-1185">Reference proteome</keyword>
<evidence type="ECO:0000256" key="7">
    <source>
        <dbReference type="ARBA" id="ARBA00023136"/>
    </source>
</evidence>
<gene>
    <name evidence="12" type="ORF">EDC46_1149</name>
</gene>
<keyword evidence="6 10" id="KW-1133">Transmembrane helix</keyword>
<dbReference type="OrthoDB" id="9762978at2"/>
<feature type="transmembrane region" description="Helical" evidence="10">
    <location>
        <begin position="271"/>
        <end position="289"/>
    </location>
</feature>
<evidence type="ECO:0000256" key="3">
    <source>
        <dbReference type="ARBA" id="ARBA00022449"/>
    </source>
</evidence>
<accession>A0A3N4VKR6</accession>
<dbReference type="GO" id="GO:0005886">
    <property type="term" value="C:plasma membrane"/>
    <property type="evidence" value="ECO:0007669"/>
    <property type="project" value="UniProtKB-SubCell"/>
</dbReference>
<name>A0A3N4VKR6_9PAST</name>
<feature type="transmembrane region" description="Helical" evidence="10">
    <location>
        <begin position="46"/>
        <end position="65"/>
    </location>
</feature>
<dbReference type="InterPro" id="IPR052180">
    <property type="entry name" value="NhaC_Na-H+_Antiporter"/>
</dbReference>
<dbReference type="PANTHER" id="PTHR33451:SF3">
    <property type="entry name" value="MALATE-2H(+)_NA(+)-LACTATE ANTIPORTER"/>
    <property type="match status" value="1"/>
</dbReference>
<keyword evidence="7 10" id="KW-0472">Membrane</keyword>
<sequence>MPNTPKDKNGKKELPQSNKSCCYNANNVDSSENTSTSQEDNIRIPFFWAFLPILVMVSVMAVAIIKFEASPHVPLLIGAVTASVIALCYGYSWDTIEKGIYHGIKMALPAIVIIIMIGLTIGAWLGGGIVATMIYYGLELISPSLFLMTICIICAIVTLAIGSSWSTMGTIGVAAMGIGLSVGIPAPMVAGAVVSGAYFGDKMSPLSDTTNLAAGITDTPLFDHIRHMFITTIPAFLIALGVYYYLGLAFVPENLDTAKITEVMEAMQQNFVISPWLLLVPVIVVVLVAKRVPALPALAAGILMGWLCHVFVQGGEVSVAVKTLHDGFKIASGQEMIDTLFNRGGIESMMYTISLTIVAMTFGGIAEQTGMLRSVVETILNFAKTASSLITATILSAILTNLTTSEQYISILLPGRMYVRAYQMKGLSSKNLSRALEDGGTVTSVLVPWNTCGVYAFSMLQVSAFEYAPYAVMNYMIPIIAIILAMLNIRIEYLPKNKNIENIAS</sequence>
<comment type="similarity">
    <text evidence="8">Belongs to the NhaC Na(+)/H(+) (TC 2.A.35) antiporter family.</text>
</comment>